<dbReference type="GO" id="GO:0022857">
    <property type="term" value="F:transmembrane transporter activity"/>
    <property type="evidence" value="ECO:0007669"/>
    <property type="project" value="InterPro"/>
</dbReference>
<feature type="transmembrane region" description="Helical" evidence="8">
    <location>
        <begin position="168"/>
        <end position="187"/>
    </location>
</feature>
<dbReference type="GO" id="GO:0033214">
    <property type="term" value="P:siderophore-iron import into cell"/>
    <property type="evidence" value="ECO:0007669"/>
    <property type="project" value="TreeGrafter"/>
</dbReference>
<name>A0A4V2J4P5_9BACL</name>
<keyword evidence="5 8" id="KW-0812">Transmembrane</keyword>
<evidence type="ECO:0000313" key="9">
    <source>
        <dbReference type="EMBL" id="TBL80652.1"/>
    </source>
</evidence>
<dbReference type="InterPro" id="IPR000522">
    <property type="entry name" value="ABC_transptr_permease_BtuC"/>
</dbReference>
<protein>
    <submittedName>
        <fullName evidence="9">Iron ABC transporter permease</fullName>
    </submittedName>
</protein>
<dbReference type="CDD" id="cd06550">
    <property type="entry name" value="TM_ABC_iron-siderophores_like"/>
    <property type="match status" value="1"/>
</dbReference>
<dbReference type="InterPro" id="IPR037294">
    <property type="entry name" value="ABC_BtuC-like"/>
</dbReference>
<dbReference type="Pfam" id="PF01032">
    <property type="entry name" value="FecCD"/>
    <property type="match status" value="1"/>
</dbReference>
<dbReference type="Proteomes" id="UP000293142">
    <property type="component" value="Unassembled WGS sequence"/>
</dbReference>
<dbReference type="PANTHER" id="PTHR30472:SF58">
    <property type="entry name" value="IRON(3+)-HYDROXAMATE IMPORT SYSTEM PERMEASE PROTEIN FHUB"/>
    <property type="match status" value="1"/>
</dbReference>
<dbReference type="PANTHER" id="PTHR30472">
    <property type="entry name" value="FERRIC ENTEROBACTIN TRANSPORT SYSTEM PERMEASE PROTEIN"/>
    <property type="match status" value="1"/>
</dbReference>
<dbReference type="GO" id="GO:0005886">
    <property type="term" value="C:plasma membrane"/>
    <property type="evidence" value="ECO:0007669"/>
    <property type="project" value="UniProtKB-SubCell"/>
</dbReference>
<evidence type="ECO:0000256" key="1">
    <source>
        <dbReference type="ARBA" id="ARBA00004651"/>
    </source>
</evidence>
<organism evidence="9 10">
    <name type="scientific">Paenibacillus thalictri</name>
    <dbReference type="NCBI Taxonomy" id="2527873"/>
    <lineage>
        <taxon>Bacteria</taxon>
        <taxon>Bacillati</taxon>
        <taxon>Bacillota</taxon>
        <taxon>Bacilli</taxon>
        <taxon>Bacillales</taxon>
        <taxon>Paenibacillaceae</taxon>
        <taxon>Paenibacillus</taxon>
    </lineage>
</organism>
<proteinExistence type="inferred from homology"/>
<feature type="transmembrane region" description="Helical" evidence="8">
    <location>
        <begin position="138"/>
        <end position="156"/>
    </location>
</feature>
<evidence type="ECO:0000256" key="7">
    <source>
        <dbReference type="ARBA" id="ARBA00023136"/>
    </source>
</evidence>
<evidence type="ECO:0000256" key="8">
    <source>
        <dbReference type="SAM" id="Phobius"/>
    </source>
</evidence>
<evidence type="ECO:0000256" key="6">
    <source>
        <dbReference type="ARBA" id="ARBA00022989"/>
    </source>
</evidence>
<feature type="transmembrane region" description="Helical" evidence="8">
    <location>
        <begin position="329"/>
        <end position="348"/>
    </location>
</feature>
<gene>
    <name evidence="9" type="ORF">EYB31_05330</name>
</gene>
<dbReference type="OrthoDB" id="9811721at2"/>
<dbReference type="SUPFAM" id="SSF81345">
    <property type="entry name" value="ABC transporter involved in vitamin B12 uptake, BtuC"/>
    <property type="match status" value="1"/>
</dbReference>
<keyword evidence="6 8" id="KW-1133">Transmembrane helix</keyword>
<comment type="similarity">
    <text evidence="2">Belongs to the binding-protein-dependent transport system permease family. FecCD subfamily.</text>
</comment>
<dbReference type="EMBL" id="SIRE01000004">
    <property type="protein sequence ID" value="TBL80652.1"/>
    <property type="molecule type" value="Genomic_DNA"/>
</dbReference>
<reference evidence="9 10" key="1">
    <citation type="submission" date="2019-02" db="EMBL/GenBank/DDBJ databases">
        <title>Paenibacillus sp. nov., isolated from surface-sterilized tissue of Thalictrum simplex L.</title>
        <authorList>
            <person name="Tuo L."/>
        </authorList>
    </citation>
    <scope>NUCLEOTIDE SEQUENCE [LARGE SCALE GENOMIC DNA]</scope>
    <source>
        <strain evidence="9 10">N2SHLJ1</strain>
    </source>
</reference>
<dbReference type="Gene3D" id="1.10.3470.10">
    <property type="entry name" value="ABC transporter involved in vitamin B12 uptake, BtuC"/>
    <property type="match status" value="1"/>
</dbReference>
<comment type="subcellular location">
    <subcellularLocation>
        <location evidence="1">Cell membrane</location>
        <topology evidence="1">Multi-pass membrane protein</topology>
    </subcellularLocation>
</comment>
<evidence type="ECO:0000256" key="2">
    <source>
        <dbReference type="ARBA" id="ARBA00007935"/>
    </source>
</evidence>
<feature type="transmembrane region" description="Helical" evidence="8">
    <location>
        <begin position="261"/>
        <end position="287"/>
    </location>
</feature>
<evidence type="ECO:0000313" key="10">
    <source>
        <dbReference type="Proteomes" id="UP000293142"/>
    </source>
</evidence>
<evidence type="ECO:0000256" key="4">
    <source>
        <dbReference type="ARBA" id="ARBA00022475"/>
    </source>
</evidence>
<evidence type="ECO:0000256" key="5">
    <source>
        <dbReference type="ARBA" id="ARBA00022692"/>
    </source>
</evidence>
<feature type="transmembrane region" description="Helical" evidence="8">
    <location>
        <begin position="299"/>
        <end position="317"/>
    </location>
</feature>
<comment type="caution">
    <text evidence="9">The sequence shown here is derived from an EMBL/GenBank/DDBJ whole genome shotgun (WGS) entry which is preliminary data.</text>
</comment>
<evidence type="ECO:0000256" key="3">
    <source>
        <dbReference type="ARBA" id="ARBA00022448"/>
    </source>
</evidence>
<keyword evidence="4" id="KW-1003">Cell membrane</keyword>
<feature type="transmembrane region" description="Helical" evidence="8">
    <location>
        <begin position="219"/>
        <end position="241"/>
    </location>
</feature>
<feature type="transmembrane region" description="Helical" evidence="8">
    <location>
        <begin position="77"/>
        <end position="98"/>
    </location>
</feature>
<dbReference type="FunFam" id="1.10.3470.10:FF:000001">
    <property type="entry name" value="Vitamin B12 ABC transporter permease BtuC"/>
    <property type="match status" value="1"/>
</dbReference>
<sequence length="356" mass="37103">MSRGTVTGGGSPHAAVPLQKRRLSPSFLIFISVMFIAAGLAVSLAVGAANISLTTIWEAAAHYDPLKVQHFTVLSVRLPRSITAVIVGACFGISGAIMQGMTRNPLASPSIMGVSAGAGFALVVAMAFYPGFTYHEMILVSLLGAALGTMIVYGIGTGSSTIFSTGQYSHVRFALAGAAVTAMLHALSHGLQIYYGISMQVMYWYAAGIAGVKWDDVLAIAPWALAGIVSALLLGRSISMLSLGDEVAAGLGNRVKRVKLFGALTVFALTGSAVAVAGPIGFIGLIVPHLTRFLIGLDYRYVIPCSGLLGGALLLTADTVSRLVNPPQETPVGVLTTMLGVPFFLYLARKERSSNL</sequence>
<feature type="transmembrane region" description="Helical" evidence="8">
    <location>
        <begin position="27"/>
        <end position="57"/>
    </location>
</feature>
<keyword evidence="10" id="KW-1185">Reference proteome</keyword>
<feature type="transmembrane region" description="Helical" evidence="8">
    <location>
        <begin position="110"/>
        <end position="132"/>
    </location>
</feature>
<keyword evidence="3" id="KW-0813">Transport</keyword>
<keyword evidence="7 8" id="KW-0472">Membrane</keyword>
<accession>A0A4V2J4P5</accession>
<dbReference type="AlphaFoldDB" id="A0A4V2J4P5"/>